<dbReference type="PANTHER" id="PTHR43044:SF1">
    <property type="entry name" value="QUINOL:CYTOCHROME C OXIDOREDUCTASE QUINONE-BINDING SUBUNIT 2"/>
    <property type="match status" value="1"/>
</dbReference>
<keyword evidence="1" id="KW-1133">Transmembrane helix</keyword>
<dbReference type="RefSeq" id="WP_145063694.1">
    <property type="nucleotide sequence ID" value="NZ_CP036287.1"/>
</dbReference>
<feature type="transmembrane region" description="Helical" evidence="1">
    <location>
        <begin position="193"/>
        <end position="213"/>
    </location>
</feature>
<reference evidence="2 3" key="1">
    <citation type="submission" date="2019-02" db="EMBL/GenBank/DDBJ databases">
        <title>Deep-cultivation of Planctomycetes and their phenomic and genomic characterization uncovers novel biology.</title>
        <authorList>
            <person name="Wiegand S."/>
            <person name="Jogler M."/>
            <person name="Boedeker C."/>
            <person name="Pinto D."/>
            <person name="Vollmers J."/>
            <person name="Rivas-Marin E."/>
            <person name="Kohn T."/>
            <person name="Peeters S.H."/>
            <person name="Heuer A."/>
            <person name="Rast P."/>
            <person name="Oberbeckmann S."/>
            <person name="Bunk B."/>
            <person name="Jeske O."/>
            <person name="Meyerdierks A."/>
            <person name="Storesund J.E."/>
            <person name="Kallscheuer N."/>
            <person name="Luecker S."/>
            <person name="Lage O.M."/>
            <person name="Pohl T."/>
            <person name="Merkel B.J."/>
            <person name="Hornburger P."/>
            <person name="Mueller R.-W."/>
            <person name="Bruemmer F."/>
            <person name="Labrenz M."/>
            <person name="Spormann A.M."/>
            <person name="Op den Camp H."/>
            <person name="Overmann J."/>
            <person name="Amann R."/>
            <person name="Jetten M.S.M."/>
            <person name="Mascher T."/>
            <person name="Medema M.H."/>
            <person name="Devos D.P."/>
            <person name="Kaster A.-K."/>
            <person name="Ovreas L."/>
            <person name="Rohde M."/>
            <person name="Galperin M.Y."/>
            <person name="Jogler C."/>
        </authorList>
    </citation>
    <scope>NUCLEOTIDE SEQUENCE [LARGE SCALE GENOMIC DNA]</scope>
    <source>
        <strain evidence="2 3">Pla133</strain>
    </source>
</reference>
<dbReference type="PANTHER" id="PTHR43044">
    <property type="match status" value="1"/>
</dbReference>
<feature type="transmembrane region" description="Helical" evidence="1">
    <location>
        <begin position="268"/>
        <end position="287"/>
    </location>
</feature>
<name>A0A518BH14_9BACT</name>
<feature type="transmembrane region" description="Helical" evidence="1">
    <location>
        <begin position="225"/>
        <end position="248"/>
    </location>
</feature>
<protein>
    <recommendedName>
        <fullName evidence="4">Quinol:cytochrome C oxidoreductase</fullName>
    </recommendedName>
</protein>
<dbReference type="KEGG" id="pbap:Pla133_13380"/>
<evidence type="ECO:0008006" key="4">
    <source>
        <dbReference type="Google" id="ProtNLM"/>
    </source>
</evidence>
<feature type="transmembrane region" description="Helical" evidence="1">
    <location>
        <begin position="338"/>
        <end position="358"/>
    </location>
</feature>
<keyword evidence="1" id="KW-0812">Transmembrane</keyword>
<feature type="transmembrane region" description="Helical" evidence="1">
    <location>
        <begin position="56"/>
        <end position="79"/>
    </location>
</feature>
<dbReference type="Proteomes" id="UP000316921">
    <property type="component" value="Chromosome"/>
</dbReference>
<keyword evidence="1" id="KW-0472">Membrane</keyword>
<proteinExistence type="predicted"/>
<dbReference type="EMBL" id="CP036287">
    <property type="protein sequence ID" value="QDU66271.1"/>
    <property type="molecule type" value="Genomic_DNA"/>
</dbReference>
<evidence type="ECO:0000313" key="3">
    <source>
        <dbReference type="Proteomes" id="UP000316921"/>
    </source>
</evidence>
<dbReference type="AlphaFoldDB" id="A0A518BH14"/>
<evidence type="ECO:0000313" key="2">
    <source>
        <dbReference type="EMBL" id="QDU66271.1"/>
    </source>
</evidence>
<sequence>MAHAHTQTLTEEQTRLPARVASLAPGIIFGGLVLILAALGWAFATEDGLVHFQYAYLTGFMAWLMVALGSLIFLCLQHVFRAGWSVGMRRIPEMIVSNFWPWIIVAFMPIFIPICMGDTTVYKWLDPAMVNPTSPLFDQILANKSGYLNKGFFIGRLVAYFGIWTLMARFFVKNSVAQDADGDPARTRRMEMRAAPLIMVFALSLTFAGFDLLMSLDPHWFSTIWGVYLFAGCMISSVSSMILLLMFIQNFGGMKHIGPEQYSDLGKLLFAFVFFWGYIAFSQYMLIWYANIPEETTFFHFRQAGEWANFSLLLLFGHLLLPFPGLLSRHIKRGRKTLAFWAIWMLVFHFVDFYWMVMPYLAKKLGHGMEVVFHPMDVLIWLGLGLGLFGLTLSRAKRQSMVPLRDPRLPESLAFENYY</sequence>
<feature type="transmembrane region" description="Helical" evidence="1">
    <location>
        <begin position="307"/>
        <end position="326"/>
    </location>
</feature>
<feature type="transmembrane region" description="Helical" evidence="1">
    <location>
        <begin position="153"/>
        <end position="172"/>
    </location>
</feature>
<feature type="transmembrane region" description="Helical" evidence="1">
    <location>
        <begin position="378"/>
        <end position="396"/>
    </location>
</feature>
<gene>
    <name evidence="2" type="ORF">Pla133_13380</name>
</gene>
<feature type="transmembrane region" description="Helical" evidence="1">
    <location>
        <begin position="20"/>
        <end position="44"/>
    </location>
</feature>
<organism evidence="2 3">
    <name type="scientific">Engelhardtia mirabilis</name>
    <dbReference type="NCBI Taxonomy" id="2528011"/>
    <lineage>
        <taxon>Bacteria</taxon>
        <taxon>Pseudomonadati</taxon>
        <taxon>Planctomycetota</taxon>
        <taxon>Planctomycetia</taxon>
        <taxon>Planctomycetia incertae sedis</taxon>
        <taxon>Engelhardtia</taxon>
    </lineage>
</organism>
<feature type="transmembrane region" description="Helical" evidence="1">
    <location>
        <begin position="99"/>
        <end position="125"/>
    </location>
</feature>
<evidence type="ECO:0000256" key="1">
    <source>
        <dbReference type="SAM" id="Phobius"/>
    </source>
</evidence>
<accession>A0A518BH14</accession>
<keyword evidence="3" id="KW-1185">Reference proteome</keyword>